<feature type="signal peptide" evidence="9">
    <location>
        <begin position="1"/>
        <end position="19"/>
    </location>
</feature>
<dbReference type="InterPro" id="IPR001542">
    <property type="entry name" value="Defensin_invertebrate/fungal"/>
</dbReference>
<dbReference type="PANTHER" id="PTHR13645:SF0">
    <property type="entry name" value="DEFENSIN"/>
    <property type="match status" value="1"/>
</dbReference>
<dbReference type="PROSITE" id="PS51378">
    <property type="entry name" value="INVERT_DEFENSINS"/>
    <property type="match status" value="1"/>
</dbReference>
<name>A0A834IH16_RHYFE</name>
<evidence type="ECO:0000256" key="9">
    <source>
        <dbReference type="SAM" id="SignalP"/>
    </source>
</evidence>
<evidence type="ECO:0000256" key="1">
    <source>
        <dbReference type="ARBA" id="ARBA00004613"/>
    </source>
</evidence>
<organism evidence="11 12">
    <name type="scientific">Rhynchophorus ferrugineus</name>
    <name type="common">Red palm weevil</name>
    <name type="synonym">Curculio ferrugineus</name>
    <dbReference type="NCBI Taxonomy" id="354439"/>
    <lineage>
        <taxon>Eukaryota</taxon>
        <taxon>Metazoa</taxon>
        <taxon>Ecdysozoa</taxon>
        <taxon>Arthropoda</taxon>
        <taxon>Hexapoda</taxon>
        <taxon>Insecta</taxon>
        <taxon>Pterygota</taxon>
        <taxon>Neoptera</taxon>
        <taxon>Endopterygota</taxon>
        <taxon>Coleoptera</taxon>
        <taxon>Polyphaga</taxon>
        <taxon>Cucujiformia</taxon>
        <taxon>Curculionidae</taxon>
        <taxon>Dryophthorinae</taxon>
        <taxon>Rhynchophorus</taxon>
    </lineage>
</organism>
<dbReference type="Proteomes" id="UP000625711">
    <property type="component" value="Unassembled WGS sequence"/>
</dbReference>
<feature type="domain" description="Invertebrate defensins family profile" evidence="10">
    <location>
        <begin position="41"/>
        <end position="85"/>
    </location>
</feature>
<keyword evidence="2" id="KW-0964">Secreted</keyword>
<accession>A0A834IH16</accession>
<evidence type="ECO:0000256" key="2">
    <source>
        <dbReference type="ARBA" id="ARBA00022525"/>
    </source>
</evidence>
<gene>
    <name evidence="11" type="ORF">GWI33_009171</name>
</gene>
<evidence type="ECO:0000256" key="3">
    <source>
        <dbReference type="ARBA" id="ARBA00022529"/>
    </source>
</evidence>
<dbReference type="Gene3D" id="3.30.30.10">
    <property type="entry name" value="Knottin, scorpion toxin-like"/>
    <property type="match status" value="1"/>
</dbReference>
<dbReference type="SUPFAM" id="SSF57095">
    <property type="entry name" value="Scorpion toxin-like"/>
    <property type="match status" value="1"/>
</dbReference>
<proteinExistence type="predicted"/>
<evidence type="ECO:0000256" key="7">
    <source>
        <dbReference type="ARBA" id="ARBA00023022"/>
    </source>
</evidence>
<evidence type="ECO:0000259" key="10">
    <source>
        <dbReference type="PROSITE" id="PS51378"/>
    </source>
</evidence>
<keyword evidence="7" id="KW-0044">Antibiotic</keyword>
<evidence type="ECO:0000256" key="5">
    <source>
        <dbReference type="ARBA" id="ARBA00022859"/>
    </source>
</evidence>
<dbReference type="GO" id="GO:0045087">
    <property type="term" value="P:innate immune response"/>
    <property type="evidence" value="ECO:0007669"/>
    <property type="project" value="UniProtKB-KW"/>
</dbReference>
<evidence type="ECO:0000256" key="4">
    <source>
        <dbReference type="ARBA" id="ARBA00022588"/>
    </source>
</evidence>
<comment type="subcellular location">
    <subcellularLocation>
        <location evidence="1">Secreted</location>
    </subcellularLocation>
</comment>
<dbReference type="EMBL" id="JAACXV010000413">
    <property type="protein sequence ID" value="KAF7277748.1"/>
    <property type="molecule type" value="Genomic_DNA"/>
</dbReference>
<protein>
    <recommendedName>
        <fullName evidence="10">Invertebrate defensins family profile domain-containing protein</fullName>
    </recommendedName>
</protein>
<dbReference type="CDD" id="cd21806">
    <property type="entry name" value="DEFL_defensin-like"/>
    <property type="match status" value="1"/>
</dbReference>
<dbReference type="GO" id="GO:0005615">
    <property type="term" value="C:extracellular space"/>
    <property type="evidence" value="ECO:0007669"/>
    <property type="project" value="TreeGrafter"/>
</dbReference>
<keyword evidence="4" id="KW-0399">Innate immunity</keyword>
<keyword evidence="12" id="KW-1185">Reference proteome</keyword>
<keyword evidence="9" id="KW-0732">Signal</keyword>
<sequence length="85" mass="9675">MNNIRAILLIFLIVFSVSAYCKPLLDDFETPSHEGRSRVKRATCQLGKFRIFGMKYNDSLCAAHCLVIGKKGGYCNRRNTCICRK</sequence>
<reference evidence="11" key="1">
    <citation type="submission" date="2020-08" db="EMBL/GenBank/DDBJ databases">
        <title>Genome sequencing and assembly of the red palm weevil Rhynchophorus ferrugineus.</title>
        <authorList>
            <person name="Dias G.B."/>
            <person name="Bergman C.M."/>
            <person name="Manee M."/>
        </authorList>
    </citation>
    <scope>NUCLEOTIDE SEQUENCE</scope>
    <source>
        <strain evidence="11">AA-2017</strain>
        <tissue evidence="11">Whole larva</tissue>
    </source>
</reference>
<dbReference type="PANTHER" id="PTHR13645">
    <property type="entry name" value="DEFENSIN"/>
    <property type="match status" value="1"/>
</dbReference>
<feature type="chain" id="PRO_5032521424" description="Invertebrate defensins family profile domain-containing protein" evidence="9">
    <location>
        <begin position="20"/>
        <end position="85"/>
    </location>
</feature>
<comment type="caution">
    <text evidence="11">The sequence shown here is derived from an EMBL/GenBank/DDBJ whole genome shotgun (WGS) entry which is preliminary data.</text>
</comment>
<evidence type="ECO:0000313" key="12">
    <source>
        <dbReference type="Proteomes" id="UP000625711"/>
    </source>
</evidence>
<dbReference type="AlphaFoldDB" id="A0A834IH16"/>
<evidence type="ECO:0000313" key="11">
    <source>
        <dbReference type="EMBL" id="KAF7277748.1"/>
    </source>
</evidence>
<keyword evidence="3" id="KW-0929">Antimicrobial</keyword>
<dbReference type="OrthoDB" id="10038290at2759"/>
<keyword evidence="8" id="KW-1015">Disulfide bond</keyword>
<evidence type="ECO:0000256" key="6">
    <source>
        <dbReference type="ARBA" id="ARBA00022940"/>
    </source>
</evidence>
<keyword evidence="6" id="KW-0211">Defensin</keyword>
<dbReference type="InterPro" id="IPR036574">
    <property type="entry name" value="Scorpion_toxin-like_sf"/>
</dbReference>
<dbReference type="GO" id="GO:0042742">
    <property type="term" value="P:defense response to bacterium"/>
    <property type="evidence" value="ECO:0007669"/>
    <property type="project" value="UniProtKB-KW"/>
</dbReference>
<keyword evidence="5" id="KW-0391">Immunity</keyword>
<dbReference type="Pfam" id="PF01097">
    <property type="entry name" value="Defensin_2"/>
    <property type="match status" value="1"/>
</dbReference>
<evidence type="ECO:0000256" key="8">
    <source>
        <dbReference type="ARBA" id="ARBA00023157"/>
    </source>
</evidence>
<dbReference type="GO" id="GO:0006959">
    <property type="term" value="P:humoral immune response"/>
    <property type="evidence" value="ECO:0007669"/>
    <property type="project" value="TreeGrafter"/>
</dbReference>